<dbReference type="Proteomes" id="UP000256690">
    <property type="component" value="Unassembled WGS sequence"/>
</dbReference>
<evidence type="ECO:0000313" key="2">
    <source>
        <dbReference type="EMBL" id="RDW79159.1"/>
    </source>
</evidence>
<protein>
    <submittedName>
        <fullName evidence="2">Uncharacterized protein</fullName>
    </submittedName>
</protein>
<feature type="compositionally biased region" description="Basic and acidic residues" evidence="1">
    <location>
        <begin position="13"/>
        <end position="28"/>
    </location>
</feature>
<accession>A0A3D8RYM9</accession>
<feature type="compositionally biased region" description="Polar residues" evidence="1">
    <location>
        <begin position="847"/>
        <end position="863"/>
    </location>
</feature>
<feature type="compositionally biased region" description="Polar residues" evidence="1">
    <location>
        <begin position="199"/>
        <end position="215"/>
    </location>
</feature>
<sequence>MSPVEHNAWAQMKAKEREQCLSDPDKGKYSLVLPPMEPTPKPLTTRKTSGLDYDAELALPMPKPRHARPEEMPPTTSKPNVLSKPNVTKKRSTTEPTLSSDRSSKSESSEKKKKSKVATLRSKFSLKDIAKEYRSKETPPLSSMPKLGGSSGYGLQRTSSESEGQSKSPQTFNEPKLYAPKTRKGDVPPNSAPPHTTEFPDSSSMDKQSILSCPSSKALVSKGSDDGKIETTFKHSLVHNTDVGQSTPNTRLETMLLDGSSPPARAGECKNTGQPELIQVQDRVFSMKAENNQLTVPSSPKTPPPPPRCRDAAAYSPSVYDTPKEVGLKVPKSPLNGRNGTGNGKHPFIVSSSDFKNKAHVKQTDDQFFLEPRAPPTPPLPMKSPDRTVRRNQNNMTIDEAQYFAGVTSHGGYAPPPPHPGYQNTATLEQQLVTHVDSLHFHLTTVVNKLTRTFEDGNNWSADKILKQVDNVFDVARTVDGRFLTQANVMKDLQQGLMEARNQAFLARQETFLVEERMKAFVHQEVANLKNELRELIMSNTGTVKTPTQGQDSKADASHPGSQGGFKSAGGKRNQQVNKNKSRQTKLTDNKKSVAEHQESKPGAARQPGSHSPGDSVPTPTAAYRTPGPRTDGIASPVPTKREISEEAGEGSSGSPKLKAAKLHISGPIPNSDPQSAAEGSHGKGPESNQPSGPQRESDSNPRSVFNSDGLKTPKKKGSVFSFHRNRNGDNQSGSRFLRTPRRTKEGKPVGIQEPQGPGFALSTPTKAHVAPAPSSSIASTASSNATAIAIPQIQREESPSMIHPALRNAQQRHIMAERERLGLLNHQIPAPGQLQGHGHPLRLSHSHQSFGNRDSAATSASPHPSYLSYDEPTPYASAMSLATSSSTSYHDVRQYQSSMHYPHASSSSSLPHGQGTGFAQPQFLTPQLMHPHPALPGPGYPIGHSHGPIPIPNQLDGVGIEWFGDGNVPIAPGYPDGHGLFF</sequence>
<feature type="compositionally biased region" description="Polar residues" evidence="1">
    <location>
        <begin position="156"/>
        <end position="173"/>
    </location>
</feature>
<name>A0A3D8RYM9_9EURO</name>
<feature type="region of interest" description="Disordered" evidence="1">
    <location>
        <begin position="542"/>
        <end position="758"/>
    </location>
</feature>
<feature type="region of interest" description="Disordered" evidence="1">
    <location>
        <begin position="1"/>
        <end position="226"/>
    </location>
</feature>
<dbReference type="GeneID" id="38116381"/>
<dbReference type="OrthoDB" id="4339014at2759"/>
<gene>
    <name evidence="2" type="ORF">DSM5745_06011</name>
</gene>
<dbReference type="RefSeq" id="XP_026603859.1">
    <property type="nucleotide sequence ID" value="XM_026748027.1"/>
</dbReference>
<feature type="region of interest" description="Disordered" evidence="1">
    <location>
        <begin position="835"/>
        <end position="870"/>
    </location>
</feature>
<feature type="compositionally biased region" description="Polar residues" evidence="1">
    <location>
        <begin position="74"/>
        <end position="86"/>
    </location>
</feature>
<feature type="compositionally biased region" description="Polar residues" evidence="1">
    <location>
        <begin position="687"/>
        <end position="707"/>
    </location>
</feature>
<evidence type="ECO:0000313" key="3">
    <source>
        <dbReference type="Proteomes" id="UP000256690"/>
    </source>
</evidence>
<reference evidence="2 3" key="1">
    <citation type="journal article" date="2018" name="IMA Fungus">
        <title>IMA Genome-F 9: Draft genome sequence of Annulohypoxylon stygium, Aspergillus mulundensis, Berkeleyomyces basicola (syn. Thielaviopsis basicola), Ceratocystis smalleyi, two Cercospora beticola strains, Coleophoma cylindrospora, Fusarium fracticaudum, Phialophora cf. hyalina, and Morchella septimelata.</title>
        <authorList>
            <person name="Wingfield B.D."/>
            <person name="Bills G.F."/>
            <person name="Dong Y."/>
            <person name="Huang W."/>
            <person name="Nel W.J."/>
            <person name="Swalarsk-Parry B.S."/>
            <person name="Vaghefi N."/>
            <person name="Wilken P.M."/>
            <person name="An Z."/>
            <person name="de Beer Z.W."/>
            <person name="De Vos L."/>
            <person name="Chen L."/>
            <person name="Duong T.A."/>
            <person name="Gao Y."/>
            <person name="Hammerbacher A."/>
            <person name="Kikkert J.R."/>
            <person name="Li Y."/>
            <person name="Li H."/>
            <person name="Li K."/>
            <person name="Li Q."/>
            <person name="Liu X."/>
            <person name="Ma X."/>
            <person name="Naidoo K."/>
            <person name="Pethybridge S.J."/>
            <person name="Sun J."/>
            <person name="Steenkamp E.T."/>
            <person name="van der Nest M.A."/>
            <person name="van Wyk S."/>
            <person name="Wingfield M.J."/>
            <person name="Xiong C."/>
            <person name="Yue Q."/>
            <person name="Zhang X."/>
        </authorList>
    </citation>
    <scope>NUCLEOTIDE SEQUENCE [LARGE SCALE GENOMIC DNA]</scope>
    <source>
        <strain evidence="2 3">DSM 5745</strain>
    </source>
</reference>
<proteinExistence type="predicted"/>
<feature type="compositionally biased region" description="Basic and acidic residues" evidence="1">
    <location>
        <begin position="586"/>
        <end position="600"/>
    </location>
</feature>
<feature type="compositionally biased region" description="Polar residues" evidence="1">
    <location>
        <begin position="542"/>
        <end position="552"/>
    </location>
</feature>
<feature type="region of interest" description="Disordered" evidence="1">
    <location>
        <begin position="291"/>
        <end position="344"/>
    </location>
</feature>
<organism evidence="2 3">
    <name type="scientific">Aspergillus mulundensis</name>
    <dbReference type="NCBI Taxonomy" id="1810919"/>
    <lineage>
        <taxon>Eukaryota</taxon>
        <taxon>Fungi</taxon>
        <taxon>Dikarya</taxon>
        <taxon>Ascomycota</taxon>
        <taxon>Pezizomycotina</taxon>
        <taxon>Eurotiomycetes</taxon>
        <taxon>Eurotiomycetidae</taxon>
        <taxon>Eurotiales</taxon>
        <taxon>Aspergillaceae</taxon>
        <taxon>Aspergillus</taxon>
        <taxon>Aspergillus subgen. Nidulantes</taxon>
    </lineage>
</organism>
<evidence type="ECO:0000256" key="1">
    <source>
        <dbReference type="SAM" id="MobiDB-lite"/>
    </source>
</evidence>
<dbReference type="AlphaFoldDB" id="A0A3D8RYM9"/>
<feature type="compositionally biased region" description="Basic and acidic residues" evidence="1">
    <location>
        <begin position="125"/>
        <end position="137"/>
    </location>
</feature>
<keyword evidence="3" id="KW-1185">Reference proteome</keyword>
<comment type="caution">
    <text evidence="2">The sequence shown here is derived from an EMBL/GenBank/DDBJ whole genome shotgun (WGS) entry which is preliminary data.</text>
</comment>
<dbReference type="EMBL" id="PVWQ01000006">
    <property type="protein sequence ID" value="RDW79159.1"/>
    <property type="molecule type" value="Genomic_DNA"/>
</dbReference>